<reference evidence="1 2" key="1">
    <citation type="submission" date="2014-09" db="EMBL/GenBank/DDBJ databases">
        <title>Alistipes sp. 627, sp. nov., a novel member of the family Rikenellaceae isolated from human faeces.</title>
        <authorList>
            <person name="Shkoporov A.N."/>
            <person name="Chaplin A.V."/>
            <person name="Motuzova O.V."/>
            <person name="Kafarskaia L.I."/>
            <person name="Khokhlova E.V."/>
            <person name="Efimov B.A."/>
        </authorList>
    </citation>
    <scope>NUCLEOTIDE SEQUENCE [LARGE SCALE GENOMIC DNA]</scope>
    <source>
        <strain evidence="1 2">627</strain>
    </source>
</reference>
<dbReference type="EMBL" id="JRGF01000010">
    <property type="protein sequence ID" value="KHE41564.1"/>
    <property type="molecule type" value="Genomic_DNA"/>
</dbReference>
<dbReference type="PANTHER" id="PTHR47176:SF1">
    <property type="entry name" value="OS04G0577500 PROTEIN"/>
    <property type="match status" value="1"/>
</dbReference>
<name>A0ABR4YHH5_9BACT</name>
<dbReference type="Gene3D" id="3.20.20.140">
    <property type="entry name" value="Metal-dependent hydrolases"/>
    <property type="match status" value="1"/>
</dbReference>
<sequence length="194" mass="21137">MGYDSVLPPAPFSAGIHPWDATEACHRLPELLQQLKRCGAAAVGEIGLDHASGRRNESCQTTVLTAQLQSASALRLPVIIHCVKAFELLMELLAAYSLPAVIFHGYTGSPQQTERLFAAGYYLSVGPISLRSPKTEASLREAPLHRLFIETDDSDVPIEQMYTAVGALLNIPVPELKADIYQNFKTVFPDYGVA</sequence>
<comment type="caution">
    <text evidence="1">The sequence shown here is derived from an EMBL/GenBank/DDBJ whole genome shotgun (WGS) entry which is preliminary data.</text>
</comment>
<dbReference type="SUPFAM" id="SSF51556">
    <property type="entry name" value="Metallo-dependent hydrolases"/>
    <property type="match status" value="1"/>
</dbReference>
<keyword evidence="2" id="KW-1185">Reference proteome</keyword>
<accession>A0ABR4YHH5</accession>
<dbReference type="Pfam" id="PF01026">
    <property type="entry name" value="TatD_DNase"/>
    <property type="match status" value="1"/>
</dbReference>
<dbReference type="PANTHER" id="PTHR47176">
    <property type="entry name" value="OSJNBA0020J04.13 PROTEIN"/>
    <property type="match status" value="1"/>
</dbReference>
<dbReference type="InterPro" id="IPR001130">
    <property type="entry name" value="TatD-like"/>
</dbReference>
<dbReference type="InterPro" id="IPR032466">
    <property type="entry name" value="Metal_Hydrolase"/>
</dbReference>
<gene>
    <name evidence="1" type="ORF">LG35_08265</name>
</gene>
<protein>
    <recommendedName>
        <fullName evidence="3">Mg-dependent DNase</fullName>
    </recommendedName>
</protein>
<evidence type="ECO:0000313" key="2">
    <source>
        <dbReference type="Proteomes" id="UP000030889"/>
    </source>
</evidence>
<organism evidence="1 2">
    <name type="scientific">Alistipes inops</name>
    <dbReference type="NCBI Taxonomy" id="1501391"/>
    <lineage>
        <taxon>Bacteria</taxon>
        <taxon>Pseudomonadati</taxon>
        <taxon>Bacteroidota</taxon>
        <taxon>Bacteroidia</taxon>
        <taxon>Bacteroidales</taxon>
        <taxon>Rikenellaceae</taxon>
        <taxon>Alistipes</taxon>
    </lineage>
</organism>
<dbReference type="PIRSF" id="PIRSF005902">
    <property type="entry name" value="DNase_TatD"/>
    <property type="match status" value="1"/>
</dbReference>
<evidence type="ECO:0008006" key="3">
    <source>
        <dbReference type="Google" id="ProtNLM"/>
    </source>
</evidence>
<dbReference type="Proteomes" id="UP000030889">
    <property type="component" value="Unassembled WGS sequence"/>
</dbReference>
<evidence type="ECO:0000313" key="1">
    <source>
        <dbReference type="EMBL" id="KHE41564.1"/>
    </source>
</evidence>
<proteinExistence type="predicted"/>